<dbReference type="OrthoDB" id="8688375at2"/>
<dbReference type="GO" id="GO:0016020">
    <property type="term" value="C:membrane"/>
    <property type="evidence" value="ECO:0007669"/>
    <property type="project" value="UniProtKB-SubCell"/>
</dbReference>
<accession>A0A4D7QYB1</accession>
<protein>
    <submittedName>
        <fullName evidence="8">DMT family transporter</fullName>
    </submittedName>
</protein>
<comment type="subcellular location">
    <subcellularLocation>
        <location evidence="1">Membrane</location>
        <topology evidence="1">Multi-pass membrane protein</topology>
    </subcellularLocation>
</comment>
<dbReference type="PANTHER" id="PTHR32322">
    <property type="entry name" value="INNER MEMBRANE TRANSPORTER"/>
    <property type="match status" value="1"/>
</dbReference>
<name>A0A4D7QYB1_9HYPH</name>
<keyword evidence="5 6" id="KW-0472">Membrane</keyword>
<feature type="transmembrane region" description="Helical" evidence="6">
    <location>
        <begin position="182"/>
        <end position="202"/>
    </location>
</feature>
<comment type="similarity">
    <text evidence="2">Belongs to the EamA transporter family.</text>
</comment>
<feature type="transmembrane region" description="Helical" evidence="6">
    <location>
        <begin position="242"/>
        <end position="265"/>
    </location>
</feature>
<dbReference type="Pfam" id="PF00892">
    <property type="entry name" value="EamA"/>
    <property type="match status" value="2"/>
</dbReference>
<dbReference type="AlphaFoldDB" id="A0A4D7QYB1"/>
<feature type="transmembrane region" description="Helical" evidence="6">
    <location>
        <begin position="151"/>
        <end position="170"/>
    </location>
</feature>
<evidence type="ECO:0000256" key="3">
    <source>
        <dbReference type="ARBA" id="ARBA00022692"/>
    </source>
</evidence>
<dbReference type="InterPro" id="IPR037185">
    <property type="entry name" value="EmrE-like"/>
</dbReference>
<evidence type="ECO:0000256" key="2">
    <source>
        <dbReference type="ARBA" id="ARBA00007362"/>
    </source>
</evidence>
<keyword evidence="3 6" id="KW-0812">Transmembrane</keyword>
<feature type="transmembrane region" description="Helical" evidence="6">
    <location>
        <begin position="65"/>
        <end position="87"/>
    </location>
</feature>
<feature type="transmembrane region" description="Helical" evidence="6">
    <location>
        <begin position="214"/>
        <end position="235"/>
    </location>
</feature>
<evidence type="ECO:0000313" key="8">
    <source>
        <dbReference type="EMBL" id="QCK88822.1"/>
    </source>
</evidence>
<evidence type="ECO:0000313" key="9">
    <source>
        <dbReference type="Proteomes" id="UP000298588"/>
    </source>
</evidence>
<dbReference type="InterPro" id="IPR050638">
    <property type="entry name" value="AA-Vitamin_Transporters"/>
</dbReference>
<feature type="transmembrane region" description="Helical" evidence="6">
    <location>
        <begin position="120"/>
        <end position="139"/>
    </location>
</feature>
<feature type="transmembrane region" description="Helical" evidence="6">
    <location>
        <begin position="93"/>
        <end position="113"/>
    </location>
</feature>
<dbReference type="SUPFAM" id="SSF103481">
    <property type="entry name" value="Multidrug resistance efflux transporter EmrE"/>
    <property type="match status" value="2"/>
</dbReference>
<feature type="domain" description="EamA" evidence="7">
    <location>
        <begin position="153"/>
        <end position="288"/>
    </location>
</feature>
<evidence type="ECO:0000256" key="6">
    <source>
        <dbReference type="SAM" id="Phobius"/>
    </source>
</evidence>
<organism evidence="8 9">
    <name type="scientific">Phreatobacter aquaticus</name>
    <dbReference type="NCBI Taxonomy" id="2570229"/>
    <lineage>
        <taxon>Bacteria</taxon>
        <taxon>Pseudomonadati</taxon>
        <taxon>Pseudomonadota</taxon>
        <taxon>Alphaproteobacteria</taxon>
        <taxon>Hyphomicrobiales</taxon>
        <taxon>Phreatobacteraceae</taxon>
        <taxon>Phreatobacter</taxon>
    </lineage>
</organism>
<evidence type="ECO:0000256" key="1">
    <source>
        <dbReference type="ARBA" id="ARBA00004141"/>
    </source>
</evidence>
<reference evidence="8 9" key="1">
    <citation type="submission" date="2019-04" db="EMBL/GenBank/DDBJ databases">
        <title>Phreatobacter aquaticus sp. nov.</title>
        <authorList>
            <person name="Choi A."/>
            <person name="Baek K."/>
        </authorList>
    </citation>
    <scope>NUCLEOTIDE SEQUENCE [LARGE SCALE GENOMIC DNA]</scope>
    <source>
        <strain evidence="8 9">NMCR1094</strain>
    </source>
</reference>
<dbReference type="KEGG" id="paqt:E8L99_15710"/>
<dbReference type="InterPro" id="IPR000620">
    <property type="entry name" value="EamA_dom"/>
</dbReference>
<evidence type="ECO:0000256" key="5">
    <source>
        <dbReference type="ARBA" id="ARBA00023136"/>
    </source>
</evidence>
<gene>
    <name evidence="8" type="ORF">E8L99_15710</name>
</gene>
<feature type="transmembrane region" description="Helical" evidence="6">
    <location>
        <begin position="35"/>
        <end position="53"/>
    </location>
</feature>
<dbReference type="PANTHER" id="PTHR32322:SF2">
    <property type="entry name" value="EAMA DOMAIN-CONTAINING PROTEIN"/>
    <property type="match status" value="1"/>
</dbReference>
<feature type="transmembrane region" description="Helical" evidence="6">
    <location>
        <begin position="271"/>
        <end position="289"/>
    </location>
</feature>
<evidence type="ECO:0000256" key="4">
    <source>
        <dbReference type="ARBA" id="ARBA00022989"/>
    </source>
</evidence>
<dbReference type="Proteomes" id="UP000298588">
    <property type="component" value="Chromosome"/>
</dbReference>
<keyword evidence="9" id="KW-1185">Reference proteome</keyword>
<feature type="domain" description="EamA" evidence="7">
    <location>
        <begin position="5"/>
        <end position="137"/>
    </location>
</feature>
<keyword evidence="4 6" id="KW-1133">Transmembrane helix</keyword>
<proteinExistence type="inferred from homology"/>
<sequence length="294" mass="30387">MREAALLLAGCGIVLGMTLPLQKMAAKAGVQPASWVFVMTFGASLFLLARALLAGKAPTLTRQHLVYYGVAALISFVIPNLLVFISIPRIGAGLTGVMYALSPMTTLSLSSLAHRRLPDAWGAAGLGLGLAGTLLIIIFRGEGGGGQSAEIAWVLLALLIPVFLASGNVYRGMFWPEGSDPAALAAATNIAAAGMLLVAVFAGGEGWDGLRVVAFVPALIVTQIVATAIMLAMFFRLQQVGGAVYLSQIGYVAAAVGLIAGTLVLGERYPLATWLGALVVVAGVALVTWSQARR</sequence>
<dbReference type="EMBL" id="CP039865">
    <property type="protein sequence ID" value="QCK88822.1"/>
    <property type="molecule type" value="Genomic_DNA"/>
</dbReference>
<evidence type="ECO:0000259" key="7">
    <source>
        <dbReference type="Pfam" id="PF00892"/>
    </source>
</evidence>